<dbReference type="Gene3D" id="3.40.366.10">
    <property type="entry name" value="Malonyl-Coenzyme A Acyl Carrier Protein, domain 2"/>
    <property type="match status" value="1"/>
</dbReference>
<evidence type="ECO:0000256" key="3">
    <source>
        <dbReference type="ARBA" id="ARBA00022679"/>
    </source>
</evidence>
<dbReference type="InterPro" id="IPR001227">
    <property type="entry name" value="Ac_transferase_dom_sf"/>
</dbReference>
<dbReference type="eggNOG" id="KOG1202">
    <property type="taxonomic scope" value="Eukaryota"/>
</dbReference>
<keyword evidence="1" id="KW-0596">Phosphopantetheine</keyword>
<dbReference type="PROSITE" id="PS52019">
    <property type="entry name" value="PKS_MFAS_DH"/>
    <property type="match status" value="1"/>
</dbReference>
<dbReference type="InterPro" id="IPR009081">
    <property type="entry name" value="PP-bd_ACP"/>
</dbReference>
<dbReference type="PROSITE" id="PS00012">
    <property type="entry name" value="PHOSPHOPANTETHEINE"/>
    <property type="match status" value="1"/>
</dbReference>
<feature type="region of interest" description="Disordered" evidence="5">
    <location>
        <begin position="502"/>
        <end position="531"/>
    </location>
</feature>
<protein>
    <submittedName>
        <fullName evidence="7">Beta-ketoacyl synthase</fullName>
    </submittedName>
</protein>
<evidence type="ECO:0000256" key="5">
    <source>
        <dbReference type="SAM" id="MobiDB-lite"/>
    </source>
</evidence>
<dbReference type="InterPro" id="IPR042104">
    <property type="entry name" value="PKS_dehydratase_sf"/>
</dbReference>
<dbReference type="InterPro" id="IPR041068">
    <property type="entry name" value="HTH_51"/>
</dbReference>
<proteinExistence type="predicted"/>
<dbReference type="GO" id="GO:0016740">
    <property type="term" value="F:transferase activity"/>
    <property type="evidence" value="ECO:0007669"/>
    <property type="project" value="UniProtKB-KW"/>
</dbReference>
<dbReference type="InterPro" id="IPR049900">
    <property type="entry name" value="PKS_mFAS_DH"/>
</dbReference>
<dbReference type="AlphaFoldDB" id="T5AGT2"/>
<dbReference type="InterPro" id="IPR006162">
    <property type="entry name" value="Ppantetheine_attach_site"/>
</dbReference>
<feature type="active site" description="Proton acceptor; for dehydratase activity" evidence="4">
    <location>
        <position position="219"/>
    </location>
</feature>
<dbReference type="Gene3D" id="3.10.129.110">
    <property type="entry name" value="Polyketide synthase dehydratase"/>
    <property type="match status" value="1"/>
</dbReference>
<dbReference type="EMBL" id="KE652419">
    <property type="protein sequence ID" value="EQL01799.1"/>
    <property type="molecule type" value="Genomic_DNA"/>
</dbReference>
<dbReference type="PANTHER" id="PTHR45681">
    <property type="entry name" value="POLYKETIDE SYNTHASE 44-RELATED"/>
    <property type="match status" value="1"/>
</dbReference>
<sequence>MLSVFFYRSYLNRLVSPSGHVARLILGGLRELTETLDIRRPRIRVETCSANDTWSAFDGEVIVDHTRQSVYFGDAVERIASRLSSAIWLEAGSSTPVIRRILPERRNDDSTIAAHLAGDDALQNLAHVANRLWNSGPACHSWLASRAQQAVGKMLHLPPYQFEQVPHWISVKPATRVRPPTVSQATGLVFLVSQDAGSREYNFAVNTSHASFGLAIKGHTVHGEGVCPASFYLELAVRCAIMSTTTGSSPSDVLPHLEAFTVLAPLAFDRDVGVFLRLRESSRGKFDFSIRSSPSKFIAETQDTKQRQHAVGRVSLLCSEEIVDDARWKMVKLLAKESRYQCVAGSVSAKGVSGDLVYELFSTVVDYAPAYRGVQRVAALGNEAAAFVMLSGDQHLFSLDELLAYDAITMDNFFQVTGIHVNCLARCNDTGALVCTTVGEIILASSLKPTEHGQARSWTVCTSYETEGHGHLSSNVFVYDGVSRELVAAILGITFRPLAPRPLTETMARPRPPGQRREQESPSDEGLETCPEQVLVAGSDQDSSSMEMSSWEEVTQSDLQPPSKSTINAGIVSLQLREVLSSIIDVPLADIRPDSLLWGDLGIDSLLVTEILAEIRAKFPINLRQHSSWNALIWFPSPTPEQGGGQGEVVNDGASDKSVTSHHDETSIALTGSQCFARLNSSFDKHVAAMGFAEFYQECFPIQSRLVLAYVLDAFASLGCELQSLGAGDDVPLIRHHTRHKRLLPQLYSIVEEAGLIAHEGRGQFRRTAVPVPRVSAEVLHNEILTRYPQHAHETKLLRVTASRLADCLDGSVEALSLIFQNSTARSLLEDVYTDAPMFKTATLLLEQYLGDVISHLGNVGRGIRILEMGAGLGGTTKRLVEALSGRGVDFSYTFSDLSSSLVAAARRNFSTLPFMTPETELQGSFDIVISTNCIHATRDLVNSATNICKLLSADGLLCLVESTRNLFWYEIAFGSTGGGCLTTVDSILWLGRNGGNNA</sequence>
<evidence type="ECO:0000256" key="1">
    <source>
        <dbReference type="ARBA" id="ARBA00022450"/>
    </source>
</evidence>
<dbReference type="Gene3D" id="3.40.50.150">
    <property type="entry name" value="Vaccinia Virus protein VP39"/>
    <property type="match status" value="1"/>
</dbReference>
<dbReference type="SUPFAM" id="SSF53335">
    <property type="entry name" value="S-adenosyl-L-methionine-dependent methyltransferases"/>
    <property type="match status" value="1"/>
</dbReference>
<evidence type="ECO:0000313" key="8">
    <source>
        <dbReference type="Proteomes" id="UP000019374"/>
    </source>
</evidence>
<keyword evidence="2" id="KW-0597">Phosphoprotein</keyword>
<dbReference type="HOGENOM" id="CLU_299979_0_0_1"/>
<dbReference type="InterPro" id="IPR013217">
    <property type="entry name" value="Methyltransf_12"/>
</dbReference>
<feature type="region of interest" description="C-terminal hotdog fold" evidence="4">
    <location>
        <begin position="349"/>
        <end position="504"/>
    </location>
</feature>
<dbReference type="SUPFAM" id="SSF47336">
    <property type="entry name" value="ACP-like"/>
    <property type="match status" value="1"/>
</dbReference>
<dbReference type="InterPro" id="IPR036736">
    <property type="entry name" value="ACP-like_sf"/>
</dbReference>
<name>T5AGT2_OPHSC</name>
<gene>
    <name evidence="7" type="ORF">OCS_02499</name>
</gene>
<dbReference type="Pfam" id="PF18558">
    <property type="entry name" value="HTH_51"/>
    <property type="match status" value="1"/>
</dbReference>
<dbReference type="OrthoDB" id="329835at2759"/>
<dbReference type="InterPro" id="IPR029063">
    <property type="entry name" value="SAM-dependent_MTases_sf"/>
</dbReference>
<reference evidence="7 8" key="1">
    <citation type="journal article" date="2013" name="Chin. Sci. Bull.">
        <title>Genome survey uncovers the secrets of sex and lifestyle in caterpillar fungus.</title>
        <authorList>
            <person name="Hu X."/>
            <person name="Zhang Y."/>
            <person name="Xiao G."/>
            <person name="Zheng P."/>
            <person name="Xia Y."/>
            <person name="Zhang X."/>
            <person name="St Leger R.J."/>
            <person name="Liu X."/>
            <person name="Wang C."/>
        </authorList>
    </citation>
    <scope>NUCLEOTIDE SEQUENCE [LARGE SCALE GENOMIC DNA]</scope>
    <source>
        <strain evidence="8">Co18 / CGMCC 3.14243</strain>
        <tissue evidence="7">Fruit-body</tissue>
    </source>
</reference>
<dbReference type="Pfam" id="PF00550">
    <property type="entry name" value="PP-binding"/>
    <property type="match status" value="1"/>
</dbReference>
<feature type="region of interest" description="N-terminal hotdog fold" evidence="4">
    <location>
        <begin position="186"/>
        <end position="321"/>
    </location>
</feature>
<dbReference type="Gene3D" id="1.10.1200.10">
    <property type="entry name" value="ACP-like"/>
    <property type="match status" value="1"/>
</dbReference>
<evidence type="ECO:0000259" key="6">
    <source>
        <dbReference type="PROSITE" id="PS52019"/>
    </source>
</evidence>
<dbReference type="Proteomes" id="UP000019374">
    <property type="component" value="Unassembled WGS sequence"/>
</dbReference>
<evidence type="ECO:0000256" key="2">
    <source>
        <dbReference type="ARBA" id="ARBA00022553"/>
    </source>
</evidence>
<dbReference type="Pfam" id="PF08242">
    <property type="entry name" value="Methyltransf_12"/>
    <property type="match status" value="1"/>
</dbReference>
<organism evidence="7 8">
    <name type="scientific">Ophiocordyceps sinensis (strain Co18 / CGMCC 3.14243)</name>
    <name type="common">Yarsagumba caterpillar fungus</name>
    <name type="synonym">Hirsutella sinensis</name>
    <dbReference type="NCBI Taxonomy" id="911162"/>
    <lineage>
        <taxon>Eukaryota</taxon>
        <taxon>Fungi</taxon>
        <taxon>Dikarya</taxon>
        <taxon>Ascomycota</taxon>
        <taxon>Pezizomycotina</taxon>
        <taxon>Sordariomycetes</taxon>
        <taxon>Hypocreomycetidae</taxon>
        <taxon>Hypocreales</taxon>
        <taxon>Ophiocordycipitaceae</taxon>
        <taxon>Ophiocordyceps</taxon>
    </lineage>
</organism>
<dbReference type="InterPro" id="IPR050444">
    <property type="entry name" value="Polyketide_Synthase"/>
</dbReference>
<feature type="domain" description="PKS/mFAS DH" evidence="6">
    <location>
        <begin position="186"/>
        <end position="504"/>
    </location>
</feature>
<dbReference type="PANTHER" id="PTHR45681:SF6">
    <property type="entry name" value="POLYKETIDE SYNTHASE 37"/>
    <property type="match status" value="1"/>
</dbReference>
<keyword evidence="3" id="KW-0808">Transferase</keyword>
<accession>T5AGT2</accession>
<evidence type="ECO:0000256" key="4">
    <source>
        <dbReference type="PROSITE-ProRule" id="PRU01363"/>
    </source>
</evidence>
<evidence type="ECO:0000313" key="7">
    <source>
        <dbReference type="EMBL" id="EQL01799.1"/>
    </source>
</evidence>
<feature type="active site" description="Proton donor; for dehydratase activity" evidence="4">
    <location>
        <position position="411"/>
    </location>
</feature>